<protein>
    <submittedName>
        <fullName evidence="1">Uncharacterized protein</fullName>
    </submittedName>
</protein>
<dbReference type="RefSeq" id="WP_066111387.1">
    <property type="nucleotide sequence ID" value="NZ_JTJT01000007.1"/>
</dbReference>
<dbReference type="EMBL" id="JTJU01000028">
    <property type="protein sequence ID" value="OBX10455.1"/>
    <property type="molecule type" value="Genomic_DNA"/>
</dbReference>
<organism evidence="1 2">
    <name type="scientific">Gallibacterium salpingitidis</name>
    <dbReference type="NCBI Taxonomy" id="505341"/>
    <lineage>
        <taxon>Bacteria</taxon>
        <taxon>Pseudomonadati</taxon>
        <taxon>Pseudomonadota</taxon>
        <taxon>Gammaproteobacteria</taxon>
        <taxon>Pasteurellales</taxon>
        <taxon>Pasteurellaceae</taxon>
        <taxon>Gallibacterium</taxon>
    </lineage>
</organism>
<name>A0AB36E2K1_9PAST</name>
<evidence type="ECO:0000313" key="2">
    <source>
        <dbReference type="Proteomes" id="UP000092527"/>
    </source>
</evidence>
<evidence type="ECO:0000313" key="1">
    <source>
        <dbReference type="EMBL" id="OBX10455.1"/>
    </source>
</evidence>
<gene>
    <name evidence="1" type="ORF">QV09_05850</name>
</gene>
<proteinExistence type="predicted"/>
<dbReference type="Proteomes" id="UP000092527">
    <property type="component" value="Unassembled WGS sequence"/>
</dbReference>
<reference evidence="1 2" key="1">
    <citation type="submission" date="2014-11" db="EMBL/GenBank/DDBJ databases">
        <title>Pan-genome of Gallibacterium spp.</title>
        <authorList>
            <person name="Kudirkiene E."/>
            <person name="Bojesen A.M."/>
        </authorList>
    </citation>
    <scope>NUCLEOTIDE SEQUENCE [LARGE SCALE GENOMIC DNA]</scope>
    <source>
        <strain evidence="1 2">18469/18</strain>
    </source>
</reference>
<dbReference type="AlphaFoldDB" id="A0AB36E2K1"/>
<accession>A0AB36E2K1</accession>
<comment type="caution">
    <text evidence="1">The sequence shown here is derived from an EMBL/GenBank/DDBJ whole genome shotgun (WGS) entry which is preliminary data.</text>
</comment>
<sequence>MSYPFINLDTAKKDELITHLKNYCGIEAKESDTKDKLVEAILEFEDLNGHVRPYESIPEKYRSDSNHTENNDAIEHSSDLNTYPKVKILIQSTEKFDGQDDVLVWINGFSYQIKRDVEVVVPEPVYQLLINSKTTIYQQEKDGSVTEKIVPNYAVQFLGNA</sequence>